<dbReference type="InterPro" id="IPR018368">
    <property type="entry name" value="ClpA/B_CS1"/>
</dbReference>
<keyword evidence="10" id="KW-0645">Protease</keyword>
<dbReference type="InterPro" id="IPR019489">
    <property type="entry name" value="Clp_ATPase_C"/>
</dbReference>
<reference evidence="11" key="1">
    <citation type="journal article" date="2019" name="Int. J. Syst. Evol. Microbiol.">
        <title>The Global Catalogue of Microorganisms (GCM) 10K type strain sequencing project: providing services to taxonomists for standard genome sequencing and annotation.</title>
        <authorList>
            <consortium name="The Broad Institute Genomics Platform"/>
            <consortium name="The Broad Institute Genome Sequencing Center for Infectious Disease"/>
            <person name="Wu L."/>
            <person name="Ma J."/>
        </authorList>
    </citation>
    <scope>NUCLEOTIDE SEQUENCE [LARGE SCALE GENOMIC DNA]</scope>
    <source>
        <strain evidence="11">IBRC 10765</strain>
    </source>
</reference>
<dbReference type="SMART" id="SM00382">
    <property type="entry name" value="AAA"/>
    <property type="match status" value="2"/>
</dbReference>
<proteinExistence type="inferred from homology"/>
<sequence length="760" mass="84319">MLSKELEGTLNQAFKEARDKRHEFMTVEHLLLALLDNTAATEVLDACAVDADRLRRELSEFIDATTPLIPQNDEDRDTQPTLGFQRVLQRAVFHVQSSGKNEVSGANVLVAIFSEQESQAVYLLRQQNVSRIDVVNFIAHGISKLDDHSGQDAHPGRDAAPEEAVDSETGEGMESFVTNLNELAKRGKIDPLVGREKEVERLVQVLSRRRKNNPLLVGESGVGKTAIVEGLAKKIVEGDVPDIIIEAEVFSLDLGSLLAGTKYRGDFEKRLKSLLSQLKKREKAILFIDEIHTIIGAGAASGGVMDASNLLKPMLSSGELRCVGSTTFQEFRGIFEKDSALTRRFQKIDVVEPSDDDTYQILKGLKSRFEEHHDIRYTDKALRTAVTLSSRYINDRHMPDKAIDVIDEAGAAQRLKPVSRRKKVIGVTEIEEIIAVIARIPPKAVSRNDKELLKNLERNLKMTVFGQDDAIDTLGSAIKMARAGLKDGNKPIGSFLFAGPTGVGKTEVTRQLAEALGVELIRFDMSEYMERHTVSRLIGAPPGYVGYDQGGLLTDAVTKHPHSVLLLDEIEKAHPEVFNLLLQVMDHGTLTDNNGRKADFRNVILVMTSNAGAEDMGRRSMGFSQQDHAIDGNEAIRKMFSPEFRNRLDGIIQFSALPREVIMSVVDKFLVELQVQLDDKKVHITVQDDAREWLAEKGYDKAMGARPMARLIQEEIKKKLADALLFGVLSTGGEVEVSVQEGRLHFMFKESKTGKVLEEA</sequence>
<dbReference type="InterPro" id="IPR003593">
    <property type="entry name" value="AAA+_ATPase"/>
</dbReference>
<dbReference type="InterPro" id="IPR050130">
    <property type="entry name" value="ClpA_ClpB"/>
</dbReference>
<accession>A0ABV7ZWZ1</accession>
<evidence type="ECO:0000256" key="5">
    <source>
        <dbReference type="ARBA" id="ARBA00023186"/>
    </source>
</evidence>
<dbReference type="Gene3D" id="3.40.50.300">
    <property type="entry name" value="P-loop containing nucleotide triphosphate hydrolases"/>
    <property type="match status" value="2"/>
</dbReference>
<dbReference type="Pfam" id="PF17871">
    <property type="entry name" value="AAA_lid_9"/>
    <property type="match status" value="1"/>
</dbReference>
<dbReference type="Pfam" id="PF07724">
    <property type="entry name" value="AAA_2"/>
    <property type="match status" value="1"/>
</dbReference>
<dbReference type="InterPro" id="IPR013461">
    <property type="entry name" value="ClpA"/>
</dbReference>
<dbReference type="Pfam" id="PF10431">
    <property type="entry name" value="ClpB_D2-small"/>
    <property type="match status" value="1"/>
</dbReference>
<dbReference type="InterPro" id="IPR028299">
    <property type="entry name" value="ClpA/B_CS2"/>
</dbReference>
<evidence type="ECO:0000256" key="3">
    <source>
        <dbReference type="ARBA" id="ARBA00022741"/>
    </source>
</evidence>
<keyword evidence="5 7" id="KW-0143">Chaperone</keyword>
<dbReference type="Gene3D" id="1.10.8.60">
    <property type="match status" value="2"/>
</dbReference>
<dbReference type="SUPFAM" id="SSF81923">
    <property type="entry name" value="Double Clp-N motif"/>
    <property type="match status" value="1"/>
</dbReference>
<dbReference type="RefSeq" id="WP_380695801.1">
    <property type="nucleotide sequence ID" value="NZ_JBHRYR010000003.1"/>
</dbReference>
<feature type="compositionally biased region" description="Basic and acidic residues" evidence="8">
    <location>
        <begin position="145"/>
        <end position="160"/>
    </location>
</feature>
<evidence type="ECO:0000313" key="11">
    <source>
        <dbReference type="Proteomes" id="UP001595617"/>
    </source>
</evidence>
<gene>
    <name evidence="10" type="primary">clpA</name>
    <name evidence="10" type="ORF">ACFOOG_09345</name>
</gene>
<dbReference type="InterPro" id="IPR001270">
    <property type="entry name" value="ClpA/B"/>
</dbReference>
<dbReference type="PANTHER" id="PTHR11638:SF111">
    <property type="entry name" value="ATP-DEPENDENT CLP PROTEASE ATP-BINDING SUBUNIT CLPA"/>
    <property type="match status" value="1"/>
</dbReference>
<dbReference type="EMBL" id="JBHRYR010000003">
    <property type="protein sequence ID" value="MFC3853032.1"/>
    <property type="molecule type" value="Genomic_DNA"/>
</dbReference>
<dbReference type="PRINTS" id="PR00300">
    <property type="entry name" value="CLPPROTEASEA"/>
</dbReference>
<keyword evidence="10" id="KW-0378">Hydrolase</keyword>
<dbReference type="GO" id="GO:0006508">
    <property type="term" value="P:proteolysis"/>
    <property type="evidence" value="ECO:0007669"/>
    <property type="project" value="UniProtKB-KW"/>
</dbReference>
<dbReference type="InterPro" id="IPR003959">
    <property type="entry name" value="ATPase_AAA_core"/>
</dbReference>
<dbReference type="InterPro" id="IPR004176">
    <property type="entry name" value="Clp_R_N"/>
</dbReference>
<dbReference type="InterPro" id="IPR041546">
    <property type="entry name" value="ClpA/ClpB_AAA_lid"/>
</dbReference>
<evidence type="ECO:0000256" key="1">
    <source>
        <dbReference type="ARBA" id="ARBA00008675"/>
    </source>
</evidence>
<keyword evidence="11" id="KW-1185">Reference proteome</keyword>
<evidence type="ECO:0000256" key="8">
    <source>
        <dbReference type="SAM" id="MobiDB-lite"/>
    </source>
</evidence>
<dbReference type="Pfam" id="PF00004">
    <property type="entry name" value="AAA"/>
    <property type="match status" value="1"/>
</dbReference>
<dbReference type="PROSITE" id="PS00871">
    <property type="entry name" value="CLPAB_2"/>
    <property type="match status" value="1"/>
</dbReference>
<name>A0ABV7ZWZ1_9GAMM</name>
<dbReference type="PANTHER" id="PTHR11638">
    <property type="entry name" value="ATP-DEPENDENT CLP PROTEASE"/>
    <property type="match status" value="1"/>
</dbReference>
<dbReference type="Pfam" id="PF02861">
    <property type="entry name" value="Clp_N"/>
    <property type="match status" value="1"/>
</dbReference>
<evidence type="ECO:0000313" key="10">
    <source>
        <dbReference type="EMBL" id="MFC3853032.1"/>
    </source>
</evidence>
<keyword evidence="2 6" id="KW-0677">Repeat</keyword>
<dbReference type="CDD" id="cd00009">
    <property type="entry name" value="AAA"/>
    <property type="match status" value="1"/>
</dbReference>
<dbReference type="PROSITE" id="PS51903">
    <property type="entry name" value="CLP_R"/>
    <property type="match status" value="1"/>
</dbReference>
<dbReference type="Gene3D" id="1.10.1780.10">
    <property type="entry name" value="Clp, N-terminal domain"/>
    <property type="match status" value="1"/>
</dbReference>
<evidence type="ECO:0000256" key="2">
    <source>
        <dbReference type="ARBA" id="ARBA00022737"/>
    </source>
</evidence>
<feature type="compositionally biased region" description="Acidic residues" evidence="8">
    <location>
        <begin position="161"/>
        <end position="170"/>
    </location>
</feature>
<comment type="similarity">
    <text evidence="1 7">Belongs to the ClpA/ClpB family.</text>
</comment>
<dbReference type="GO" id="GO:0008233">
    <property type="term" value="F:peptidase activity"/>
    <property type="evidence" value="ECO:0007669"/>
    <property type="project" value="UniProtKB-KW"/>
</dbReference>
<keyword evidence="3 7" id="KW-0547">Nucleotide-binding</keyword>
<evidence type="ECO:0000256" key="7">
    <source>
        <dbReference type="RuleBase" id="RU004432"/>
    </source>
</evidence>
<organism evidence="10 11">
    <name type="scientific">Saccharospirillum mangrovi</name>
    <dbReference type="NCBI Taxonomy" id="2161747"/>
    <lineage>
        <taxon>Bacteria</taxon>
        <taxon>Pseudomonadati</taxon>
        <taxon>Pseudomonadota</taxon>
        <taxon>Gammaproteobacteria</taxon>
        <taxon>Oceanospirillales</taxon>
        <taxon>Saccharospirillaceae</taxon>
        <taxon>Saccharospirillum</taxon>
    </lineage>
</organism>
<evidence type="ECO:0000259" key="9">
    <source>
        <dbReference type="PROSITE" id="PS51903"/>
    </source>
</evidence>
<dbReference type="CDD" id="cd19499">
    <property type="entry name" value="RecA-like_ClpB_Hsp104-like"/>
    <property type="match status" value="1"/>
</dbReference>
<dbReference type="InterPro" id="IPR036628">
    <property type="entry name" value="Clp_N_dom_sf"/>
</dbReference>
<dbReference type="SUPFAM" id="SSF52540">
    <property type="entry name" value="P-loop containing nucleoside triphosphate hydrolases"/>
    <property type="match status" value="2"/>
</dbReference>
<feature type="domain" description="Clp R" evidence="9">
    <location>
        <begin position="1"/>
        <end position="145"/>
    </location>
</feature>
<feature type="region of interest" description="Disordered" evidence="8">
    <location>
        <begin position="145"/>
        <end position="170"/>
    </location>
</feature>
<keyword evidence="4 7" id="KW-0067">ATP-binding</keyword>
<dbReference type="Proteomes" id="UP001595617">
    <property type="component" value="Unassembled WGS sequence"/>
</dbReference>
<dbReference type="PROSITE" id="PS00870">
    <property type="entry name" value="CLPAB_1"/>
    <property type="match status" value="1"/>
</dbReference>
<dbReference type="InterPro" id="IPR027417">
    <property type="entry name" value="P-loop_NTPase"/>
</dbReference>
<comment type="caution">
    <text evidence="10">The sequence shown here is derived from an EMBL/GenBank/DDBJ whole genome shotgun (WGS) entry which is preliminary data.</text>
</comment>
<dbReference type="NCBIfam" id="TIGR02639">
    <property type="entry name" value="ClpA"/>
    <property type="match status" value="1"/>
</dbReference>
<dbReference type="GO" id="GO:0005524">
    <property type="term" value="F:ATP binding"/>
    <property type="evidence" value="ECO:0007669"/>
    <property type="project" value="UniProtKB-KW"/>
</dbReference>
<evidence type="ECO:0000256" key="6">
    <source>
        <dbReference type="PROSITE-ProRule" id="PRU01251"/>
    </source>
</evidence>
<evidence type="ECO:0000256" key="4">
    <source>
        <dbReference type="ARBA" id="ARBA00022840"/>
    </source>
</evidence>
<protein>
    <submittedName>
        <fullName evidence="10">ATP-dependent Clp protease ATP-binding subunit ClpA</fullName>
    </submittedName>
</protein>
<dbReference type="SMART" id="SM01086">
    <property type="entry name" value="ClpB_D2-small"/>
    <property type="match status" value="1"/>
</dbReference>